<dbReference type="SUPFAM" id="SSF52058">
    <property type="entry name" value="L domain-like"/>
    <property type="match status" value="3"/>
</dbReference>
<dbReference type="InterPro" id="IPR001245">
    <property type="entry name" value="Ser-Thr/Tyr_kinase_cat_dom"/>
</dbReference>
<dbReference type="FunFam" id="3.80.10.10:FF:000275">
    <property type="entry name" value="Leucine-rich repeat receptor-like protein kinase"/>
    <property type="match status" value="1"/>
</dbReference>
<dbReference type="Pfam" id="PF00560">
    <property type="entry name" value="LRR_1"/>
    <property type="match status" value="8"/>
</dbReference>
<evidence type="ECO:0000313" key="33">
    <source>
        <dbReference type="Proteomes" id="UP000006038"/>
    </source>
</evidence>
<evidence type="ECO:0000256" key="7">
    <source>
        <dbReference type="ARBA" id="ARBA00022475"/>
    </source>
</evidence>
<dbReference type="PANTHER" id="PTHR27008">
    <property type="entry name" value="OS04G0122200 PROTEIN"/>
    <property type="match status" value="1"/>
</dbReference>
<evidence type="ECO:0000256" key="10">
    <source>
        <dbReference type="ARBA" id="ARBA00022614"/>
    </source>
</evidence>
<dbReference type="Proteomes" id="UP000006038">
    <property type="component" value="Chromosome 11"/>
</dbReference>
<evidence type="ECO:0000256" key="4">
    <source>
        <dbReference type="ARBA" id="ARBA00004389"/>
    </source>
</evidence>
<evidence type="ECO:0000256" key="13">
    <source>
        <dbReference type="ARBA" id="ARBA00022729"/>
    </source>
</evidence>
<dbReference type="PROSITE" id="PS00108">
    <property type="entry name" value="PROTEIN_KINASE_ST"/>
    <property type="match status" value="1"/>
</dbReference>
<comment type="cofactor">
    <cofactor evidence="2">
        <name>Mg(2+)</name>
        <dbReference type="ChEBI" id="CHEBI:18420"/>
    </cofactor>
</comment>
<evidence type="ECO:0000256" key="28">
    <source>
        <dbReference type="PROSITE-ProRule" id="PRU10141"/>
    </source>
</evidence>
<evidence type="ECO:0000256" key="30">
    <source>
        <dbReference type="SAM" id="SignalP"/>
    </source>
</evidence>
<dbReference type="KEGG" id="obr:102722442"/>
<dbReference type="Gene3D" id="3.80.10.10">
    <property type="entry name" value="Ribonuclease Inhibitor"/>
    <property type="match status" value="3"/>
</dbReference>
<comment type="function">
    <text evidence="26">The processed protein kinase Xa21 chain released by protein cleavage after X.oryzae pv. oryzae protein Ax21 detection translocates into the nucleus where it can bind and regulate WRKY62, a transcription factor. Confers resistance to the bacterial pathogen X.oryzae pv. oryzae (Xoo).</text>
</comment>
<keyword evidence="9" id="KW-0597">Phosphoprotein</keyword>
<dbReference type="OMA" id="NEQTECM"/>
<comment type="similarity">
    <text evidence="5">Belongs to the protein kinase superfamily. Ser/Thr protein kinase family.</text>
</comment>
<evidence type="ECO:0000256" key="26">
    <source>
        <dbReference type="ARBA" id="ARBA00056628"/>
    </source>
</evidence>
<dbReference type="PROSITE" id="PS50011">
    <property type="entry name" value="PROTEIN_KINASE_DOM"/>
    <property type="match status" value="1"/>
</dbReference>
<dbReference type="InterPro" id="IPR003591">
    <property type="entry name" value="Leu-rich_rpt_typical-subtyp"/>
</dbReference>
<feature type="signal peptide" evidence="30">
    <location>
        <begin position="1"/>
        <end position="21"/>
    </location>
</feature>
<dbReference type="GeneID" id="102722442"/>
<evidence type="ECO:0000256" key="17">
    <source>
        <dbReference type="ARBA" id="ARBA00022824"/>
    </source>
</evidence>
<dbReference type="RefSeq" id="XP_006663536.1">
    <property type="nucleotide sequence ID" value="XM_006663473.3"/>
</dbReference>
<gene>
    <name evidence="32" type="primary">LOC102722442</name>
</gene>
<dbReference type="GO" id="GO:0004674">
    <property type="term" value="F:protein serine/threonine kinase activity"/>
    <property type="evidence" value="ECO:0007669"/>
    <property type="project" value="UniProtKB-KW"/>
</dbReference>
<proteinExistence type="inferred from homology"/>
<keyword evidence="19 29" id="KW-1133">Transmembrane helix</keyword>
<dbReference type="SMART" id="SM00365">
    <property type="entry name" value="LRR_SD22"/>
    <property type="match status" value="5"/>
</dbReference>
<dbReference type="PANTHER" id="PTHR27008:SF490">
    <property type="entry name" value="OS11G0569300 PROTEIN"/>
    <property type="match status" value="1"/>
</dbReference>
<comment type="subcellular location">
    <subcellularLocation>
        <location evidence="3">Cell membrane</location>
        <topology evidence="3">Single-pass membrane protein</topology>
    </subcellularLocation>
    <subcellularLocation>
        <location evidence="4">Endoplasmic reticulum membrane</location>
        <topology evidence="4">Single-pass membrane protein</topology>
    </subcellularLocation>
</comment>
<dbReference type="eggNOG" id="ENOG502QPYS">
    <property type="taxonomic scope" value="Eukaryota"/>
</dbReference>
<dbReference type="InterPro" id="IPR001611">
    <property type="entry name" value="Leu-rich_rpt"/>
</dbReference>
<dbReference type="SUPFAM" id="SSF56112">
    <property type="entry name" value="Protein kinase-like (PK-like)"/>
    <property type="match status" value="1"/>
</dbReference>
<evidence type="ECO:0000256" key="1">
    <source>
        <dbReference type="ARBA" id="ARBA00001936"/>
    </source>
</evidence>
<evidence type="ECO:0000256" key="27">
    <source>
        <dbReference type="ARBA" id="ARBA00072040"/>
    </source>
</evidence>
<dbReference type="RefSeq" id="XP_040384798.1">
    <property type="nucleotide sequence ID" value="XM_040528864.1"/>
</dbReference>
<reference evidence="32" key="2">
    <citation type="submission" date="2013-04" db="UniProtKB">
        <authorList>
            <consortium name="EnsemblPlants"/>
        </authorList>
    </citation>
    <scope>IDENTIFICATION</scope>
</reference>
<sequence>MARAVAFLCFLLLSLSSQALASSPPPTMSSNTTTVAADELALLSFKSMLSSPATSPLASWNASTPYCSWPGVACSRRHPERVTALRVGSFNLSGQISPVLANLSFLRELDLSENQLTGEVPPELGRLGRLESLNLAANTLQGTLPMAIGNCTNLVVLDLSSNQLHGDIPSTVGAKMENLYVLDLRRNGFSGEIPPSLAGLPSLEFLLLYSNRLSGEVPAALSNLSSSLTHLDLDTNTLSGAIPSSLGSLSSLIWLTVANNNLSGTIPASIWKNMSSLWGLHVQQNSLAGEIPPGAFSGMPELRSVAMDNNRFHGRLPASLANASSVSSLQLGFNPFCGAIPPELGTLARLKRLLLAYTLLEAKEPRDWGFMTALTNCSHLEILELAAGKFGGVLPESVSNLSASLQTLSLQYNTISGSIPRDIGNIISLESLTLDDNSFTGTLPSSLGRSQNLNTLSVPKNKISGLIPLAIGNLTELSSLELQGNAFSGEIPSTIANLTNLLTLNLARNNFTGSIPRSLFNIISLSKILDLSHNNLEGSIPQEIGHLINLVEFHAESNKLSGEIPPSLGECQLLQNFYLQNNFINGTIPSVLSQLKGLENLDLSNNKLSGQIPSLLGNISMLSYLNLSFNNFVGEVPIFGVFSNITTISIQGNDKLCGGIPTLHLPPCSSGLREKRHKFLVIPIVVISLVAILVIFSLLYKYLSRRKKNKTQTPSTTSMEGHPLISFSQLARATEWFSTTNLLGSGTFGSVYKGKLVSQTDESAEYIAVKVLKLQTPGALKSFVAECEALRNLRHRNLVKIITACSSIDARGYDFKAIVFDFMPNGSLEDWLHPEPVDQTAMKCLGLLQRVTILLDVAYALDYLHCHGPAPVVHCDIKSSNVLLDADMVAHVGDFGLAKILTKGCSSPQQSTSSLGFRGTIGYAAPEYGAGNMVSTHGDIYSYGILVLETLTGKRPTDSRFRQGLSLRVYVEQALHDKVIDIIDWELTSELEGERETMDDFSYKRKIDCLISLIRLGISCSHELPLSRMQSTDIVNELQSIKESLLREYSIGDGSYINVTSE</sequence>
<keyword evidence="18 28" id="KW-0067">ATP-binding</keyword>
<dbReference type="GO" id="GO:0005789">
    <property type="term" value="C:endoplasmic reticulum membrane"/>
    <property type="evidence" value="ECO:0007669"/>
    <property type="project" value="UniProtKB-SubCell"/>
</dbReference>
<feature type="transmembrane region" description="Helical" evidence="29">
    <location>
        <begin position="679"/>
        <end position="700"/>
    </location>
</feature>
<comment type="function">
    <text evidence="25">Receptor kinase that detects X.oryzae pv. oryzae protein Ax21 to promote innate immunity. Following X.oryzae pv. oryzae protein Ax21 detection, undergoes cleavage, releasing the processed protein kinase Xa21 chain.</text>
</comment>
<comment type="cofactor">
    <cofactor evidence="1">
        <name>Mn(2+)</name>
        <dbReference type="ChEBI" id="CHEBI:29035"/>
    </cofactor>
</comment>
<feature type="domain" description="Protein kinase" evidence="31">
    <location>
        <begin position="737"/>
        <end position="1007"/>
    </location>
</feature>
<evidence type="ECO:0000256" key="2">
    <source>
        <dbReference type="ARBA" id="ARBA00001946"/>
    </source>
</evidence>
<keyword evidence="10" id="KW-0433">Leucine-rich repeat</keyword>
<dbReference type="OrthoDB" id="676979at2759"/>
<keyword evidence="15 28" id="KW-0547">Nucleotide-binding</keyword>
<evidence type="ECO:0000313" key="32">
    <source>
        <dbReference type="EnsemblPlants" id="OB11G23240.1"/>
    </source>
</evidence>
<keyword evidence="14" id="KW-0677">Repeat</keyword>
<keyword evidence="22" id="KW-0325">Glycoprotein</keyword>
<dbReference type="SMART" id="SM00369">
    <property type="entry name" value="LRR_TYP"/>
    <property type="match status" value="11"/>
</dbReference>
<keyword evidence="20 29" id="KW-0472">Membrane</keyword>
<dbReference type="Gene3D" id="1.10.510.10">
    <property type="entry name" value="Transferase(Phosphotransferase) domain 1"/>
    <property type="match status" value="1"/>
</dbReference>
<keyword evidence="7" id="KW-1003">Cell membrane</keyword>
<keyword evidence="8" id="KW-0723">Serine/threonine-protein kinase</keyword>
<evidence type="ECO:0000256" key="16">
    <source>
        <dbReference type="ARBA" id="ARBA00022777"/>
    </source>
</evidence>
<comment type="catalytic activity">
    <reaction evidence="24">
        <text>L-seryl-[protein] + ATP = O-phospho-L-seryl-[protein] + ADP + H(+)</text>
        <dbReference type="Rhea" id="RHEA:17989"/>
        <dbReference type="Rhea" id="RHEA-COMP:9863"/>
        <dbReference type="Rhea" id="RHEA-COMP:11604"/>
        <dbReference type="ChEBI" id="CHEBI:15378"/>
        <dbReference type="ChEBI" id="CHEBI:29999"/>
        <dbReference type="ChEBI" id="CHEBI:30616"/>
        <dbReference type="ChEBI" id="CHEBI:83421"/>
        <dbReference type="ChEBI" id="CHEBI:456216"/>
        <dbReference type="EC" id="2.7.11.1"/>
    </reaction>
</comment>
<dbReference type="PROSITE" id="PS00107">
    <property type="entry name" value="PROTEIN_KINASE_ATP"/>
    <property type="match status" value="1"/>
</dbReference>
<dbReference type="FunFam" id="3.80.10.10:FF:000317">
    <property type="entry name" value="Inactive leucine-rich repeat receptor-like protein kinase"/>
    <property type="match status" value="1"/>
</dbReference>
<dbReference type="GO" id="GO:0005524">
    <property type="term" value="F:ATP binding"/>
    <property type="evidence" value="ECO:0007669"/>
    <property type="project" value="UniProtKB-UniRule"/>
</dbReference>
<keyword evidence="13 30" id="KW-0732">Signal</keyword>
<name>J3N938_ORYBR</name>
<evidence type="ECO:0000256" key="12">
    <source>
        <dbReference type="ARBA" id="ARBA00022692"/>
    </source>
</evidence>
<accession>J3N938</accession>
<evidence type="ECO:0000256" key="22">
    <source>
        <dbReference type="ARBA" id="ARBA00023180"/>
    </source>
</evidence>
<dbReference type="InterPro" id="IPR017441">
    <property type="entry name" value="Protein_kinase_ATP_BS"/>
</dbReference>
<evidence type="ECO:0000256" key="29">
    <source>
        <dbReference type="SAM" id="Phobius"/>
    </source>
</evidence>
<dbReference type="Pfam" id="PF08263">
    <property type="entry name" value="LRRNT_2"/>
    <property type="match status" value="1"/>
</dbReference>
<evidence type="ECO:0000256" key="11">
    <source>
        <dbReference type="ARBA" id="ARBA00022679"/>
    </source>
</evidence>
<evidence type="ECO:0000256" key="20">
    <source>
        <dbReference type="ARBA" id="ARBA00023136"/>
    </source>
</evidence>
<dbReference type="PRINTS" id="PR00019">
    <property type="entry name" value="LEURICHRPT"/>
</dbReference>
<evidence type="ECO:0000259" key="31">
    <source>
        <dbReference type="PROSITE" id="PS50011"/>
    </source>
</evidence>
<dbReference type="Pfam" id="PF13855">
    <property type="entry name" value="LRR_8"/>
    <property type="match status" value="1"/>
</dbReference>
<dbReference type="InterPro" id="IPR000719">
    <property type="entry name" value="Prot_kinase_dom"/>
</dbReference>
<dbReference type="Pfam" id="PF07714">
    <property type="entry name" value="PK_Tyr_Ser-Thr"/>
    <property type="match status" value="1"/>
</dbReference>
<comment type="catalytic activity">
    <reaction evidence="23">
        <text>L-threonyl-[protein] + ATP = O-phospho-L-threonyl-[protein] + ADP + H(+)</text>
        <dbReference type="Rhea" id="RHEA:46608"/>
        <dbReference type="Rhea" id="RHEA-COMP:11060"/>
        <dbReference type="Rhea" id="RHEA-COMP:11605"/>
        <dbReference type="ChEBI" id="CHEBI:15378"/>
        <dbReference type="ChEBI" id="CHEBI:30013"/>
        <dbReference type="ChEBI" id="CHEBI:30616"/>
        <dbReference type="ChEBI" id="CHEBI:61977"/>
        <dbReference type="ChEBI" id="CHEBI:456216"/>
        <dbReference type="EC" id="2.7.11.1"/>
    </reaction>
</comment>
<dbReference type="GO" id="GO:0005886">
    <property type="term" value="C:plasma membrane"/>
    <property type="evidence" value="ECO:0007669"/>
    <property type="project" value="UniProtKB-SubCell"/>
</dbReference>
<dbReference type="HOGENOM" id="CLU_000288_22_0_1"/>
<dbReference type="InterPro" id="IPR013210">
    <property type="entry name" value="LRR_N_plant-typ"/>
</dbReference>
<keyword evidence="17" id="KW-0256">Endoplasmic reticulum</keyword>
<keyword evidence="12 29" id="KW-0812">Transmembrane</keyword>
<organism evidence="32">
    <name type="scientific">Oryza brachyantha</name>
    <name type="common">malo sina</name>
    <dbReference type="NCBI Taxonomy" id="4533"/>
    <lineage>
        <taxon>Eukaryota</taxon>
        <taxon>Viridiplantae</taxon>
        <taxon>Streptophyta</taxon>
        <taxon>Embryophyta</taxon>
        <taxon>Tracheophyta</taxon>
        <taxon>Spermatophyta</taxon>
        <taxon>Magnoliopsida</taxon>
        <taxon>Liliopsida</taxon>
        <taxon>Poales</taxon>
        <taxon>Poaceae</taxon>
        <taxon>BOP clade</taxon>
        <taxon>Oryzoideae</taxon>
        <taxon>Oryzeae</taxon>
        <taxon>Oryzinae</taxon>
        <taxon>Oryza</taxon>
    </lineage>
</organism>
<dbReference type="InterPro" id="IPR011009">
    <property type="entry name" value="Kinase-like_dom_sf"/>
</dbReference>
<dbReference type="FunFam" id="3.30.200.20:FF:000432">
    <property type="entry name" value="LRR receptor-like serine/threonine-protein kinase EFR"/>
    <property type="match status" value="1"/>
</dbReference>
<evidence type="ECO:0000256" key="8">
    <source>
        <dbReference type="ARBA" id="ARBA00022527"/>
    </source>
</evidence>
<protein>
    <recommendedName>
        <fullName evidence="27">Receptor kinase-like protein Xa21</fullName>
        <ecNumber evidence="6">2.7.11.1</ecNumber>
    </recommendedName>
</protein>
<dbReference type="Gramene" id="OB11G23240.1">
    <property type="protein sequence ID" value="OB11G23240.1"/>
    <property type="gene ID" value="OB11G23240"/>
</dbReference>
<dbReference type="EnsemblPlants" id="OB11G23240.1">
    <property type="protein sequence ID" value="OB11G23240.1"/>
    <property type="gene ID" value="OB11G23240"/>
</dbReference>
<feature type="binding site" evidence="28">
    <location>
        <position position="770"/>
    </location>
    <ligand>
        <name>ATP</name>
        <dbReference type="ChEBI" id="CHEBI:30616"/>
    </ligand>
</feature>
<evidence type="ECO:0000256" key="9">
    <source>
        <dbReference type="ARBA" id="ARBA00022553"/>
    </source>
</evidence>
<evidence type="ECO:0000256" key="14">
    <source>
        <dbReference type="ARBA" id="ARBA00022737"/>
    </source>
</evidence>
<dbReference type="RefSeq" id="XP_040384799.1">
    <property type="nucleotide sequence ID" value="XM_040528865.1"/>
</dbReference>
<evidence type="ECO:0000256" key="5">
    <source>
        <dbReference type="ARBA" id="ARBA00008684"/>
    </source>
</evidence>
<evidence type="ECO:0000256" key="18">
    <source>
        <dbReference type="ARBA" id="ARBA00022840"/>
    </source>
</evidence>
<keyword evidence="33" id="KW-1185">Reference proteome</keyword>
<dbReference type="PROSITE" id="PS51450">
    <property type="entry name" value="LRR"/>
    <property type="match status" value="1"/>
</dbReference>
<evidence type="ECO:0000256" key="19">
    <source>
        <dbReference type="ARBA" id="ARBA00022989"/>
    </source>
</evidence>
<evidence type="ECO:0000256" key="24">
    <source>
        <dbReference type="ARBA" id="ARBA00048679"/>
    </source>
</evidence>
<dbReference type="Gene3D" id="3.30.200.20">
    <property type="entry name" value="Phosphorylase Kinase, domain 1"/>
    <property type="match status" value="1"/>
</dbReference>
<evidence type="ECO:0000256" key="21">
    <source>
        <dbReference type="ARBA" id="ARBA00023170"/>
    </source>
</evidence>
<keyword evidence="16" id="KW-0418">Kinase</keyword>
<evidence type="ECO:0000256" key="23">
    <source>
        <dbReference type="ARBA" id="ARBA00047899"/>
    </source>
</evidence>
<keyword evidence="11" id="KW-0808">Transferase</keyword>
<dbReference type="EC" id="2.7.11.1" evidence="6"/>
<feature type="chain" id="PRO_5003774761" description="Receptor kinase-like protein Xa21" evidence="30">
    <location>
        <begin position="22"/>
        <end position="1062"/>
    </location>
</feature>
<dbReference type="FunFam" id="1.10.510.10:FF:000358">
    <property type="entry name" value="Putative leucine-rich repeat receptor-like serine/threonine-protein kinase"/>
    <property type="match status" value="1"/>
</dbReference>
<dbReference type="InterPro" id="IPR051809">
    <property type="entry name" value="Plant_receptor-like_S/T_kinase"/>
</dbReference>
<dbReference type="FunFam" id="3.80.10.10:FF:000095">
    <property type="entry name" value="LRR receptor-like serine/threonine-protein kinase GSO1"/>
    <property type="match status" value="1"/>
</dbReference>
<reference evidence="32" key="1">
    <citation type="journal article" date="2013" name="Nat. Commun.">
        <title>Whole-genome sequencing of Oryza brachyantha reveals mechanisms underlying Oryza genome evolution.</title>
        <authorList>
            <person name="Chen J."/>
            <person name="Huang Q."/>
            <person name="Gao D."/>
            <person name="Wang J."/>
            <person name="Lang Y."/>
            <person name="Liu T."/>
            <person name="Li B."/>
            <person name="Bai Z."/>
            <person name="Luis Goicoechea J."/>
            <person name="Liang C."/>
            <person name="Chen C."/>
            <person name="Zhang W."/>
            <person name="Sun S."/>
            <person name="Liao Y."/>
            <person name="Zhang X."/>
            <person name="Yang L."/>
            <person name="Song C."/>
            <person name="Wang M."/>
            <person name="Shi J."/>
            <person name="Liu G."/>
            <person name="Liu J."/>
            <person name="Zhou H."/>
            <person name="Zhou W."/>
            <person name="Yu Q."/>
            <person name="An N."/>
            <person name="Chen Y."/>
            <person name="Cai Q."/>
            <person name="Wang B."/>
            <person name="Liu B."/>
            <person name="Min J."/>
            <person name="Huang Y."/>
            <person name="Wu H."/>
            <person name="Li Z."/>
            <person name="Zhang Y."/>
            <person name="Yin Y."/>
            <person name="Song W."/>
            <person name="Jiang J."/>
            <person name="Jackson S.A."/>
            <person name="Wing R.A."/>
            <person name="Wang J."/>
            <person name="Chen M."/>
        </authorList>
    </citation>
    <scope>NUCLEOTIDE SEQUENCE [LARGE SCALE GENOMIC DNA]</scope>
    <source>
        <strain evidence="32">cv. IRGC 101232</strain>
    </source>
</reference>
<evidence type="ECO:0000256" key="25">
    <source>
        <dbReference type="ARBA" id="ARBA00054320"/>
    </source>
</evidence>
<dbReference type="InterPro" id="IPR008271">
    <property type="entry name" value="Ser/Thr_kinase_AS"/>
</dbReference>
<evidence type="ECO:0000256" key="6">
    <source>
        <dbReference type="ARBA" id="ARBA00012513"/>
    </source>
</evidence>
<evidence type="ECO:0000256" key="3">
    <source>
        <dbReference type="ARBA" id="ARBA00004162"/>
    </source>
</evidence>
<dbReference type="SMART" id="SM00220">
    <property type="entry name" value="S_TKc"/>
    <property type="match status" value="1"/>
</dbReference>
<dbReference type="AlphaFoldDB" id="J3N938"/>
<keyword evidence="21" id="KW-0675">Receptor</keyword>
<dbReference type="InterPro" id="IPR032675">
    <property type="entry name" value="LRR_dom_sf"/>
</dbReference>
<evidence type="ECO:0000256" key="15">
    <source>
        <dbReference type="ARBA" id="ARBA00022741"/>
    </source>
</evidence>